<dbReference type="GO" id="GO:0016020">
    <property type="term" value="C:membrane"/>
    <property type="evidence" value="ECO:0007669"/>
    <property type="project" value="InterPro"/>
</dbReference>
<dbReference type="Gene3D" id="3.40.50.11350">
    <property type="match status" value="1"/>
</dbReference>
<dbReference type="EMBL" id="QSBI01000037">
    <property type="protein sequence ID" value="RGX06489.1"/>
    <property type="molecule type" value="Genomic_DNA"/>
</dbReference>
<evidence type="ECO:0000313" key="4">
    <source>
        <dbReference type="Proteomes" id="UP000286031"/>
    </source>
</evidence>
<sequence length="274" mass="32238">MKVIVFQGGLGNQIFEYAYYSYLKNKYKNERFFAYYPKSALKRHNGFELSRRFKVEMPPTSLLTNLLGGILFYLNKIFRRLGFLPWFINDDSNRHENALFHDGYMQDRKFVGNNFSLLFKSLELSGKNIELIKRLKSENSVSIHIRRGDYLWQKEAEIFGNICTDEYYKMAIQAVCQTTDNPLFVFFSNDPDYVKKHYKLENMLVVDWNTGDDSFIDMYLMSNCKSMILANSTFSYWAAMLNNNVQTVFCPPKWSNVDNPPEIIMANWIIINCS</sequence>
<keyword evidence="1 3" id="KW-0328">Glycosyltransferase</keyword>
<dbReference type="PANTHER" id="PTHR11927">
    <property type="entry name" value="GALACTOSIDE 2-L-FUCOSYLTRANSFERASE"/>
    <property type="match status" value="1"/>
</dbReference>
<proteinExistence type="predicted"/>
<keyword evidence="2 3" id="KW-0808">Transferase</keyword>
<evidence type="ECO:0000256" key="2">
    <source>
        <dbReference type="ARBA" id="ARBA00022679"/>
    </source>
</evidence>
<dbReference type="AlphaFoldDB" id="A0A413EI80"/>
<dbReference type="RefSeq" id="WP_117515057.1">
    <property type="nucleotide sequence ID" value="NZ_JABFHY010000003.1"/>
</dbReference>
<evidence type="ECO:0000256" key="1">
    <source>
        <dbReference type="ARBA" id="ARBA00022676"/>
    </source>
</evidence>
<dbReference type="Pfam" id="PF01531">
    <property type="entry name" value="Glyco_transf_11"/>
    <property type="match status" value="1"/>
</dbReference>
<name>A0A413EI80_BACOV</name>
<protein>
    <submittedName>
        <fullName evidence="3">Alpha-1,2-fucosyltransferase</fullName>
    </submittedName>
</protein>
<comment type="caution">
    <text evidence="3">The sequence shown here is derived from an EMBL/GenBank/DDBJ whole genome shotgun (WGS) entry which is preliminary data.</text>
</comment>
<dbReference type="Proteomes" id="UP000286031">
    <property type="component" value="Unassembled WGS sequence"/>
</dbReference>
<gene>
    <name evidence="3" type="ORF">DWV35_22030</name>
</gene>
<dbReference type="PANTHER" id="PTHR11927:SF9">
    <property type="entry name" value="L-FUCOSYLTRANSFERASE"/>
    <property type="match status" value="1"/>
</dbReference>
<dbReference type="InterPro" id="IPR002516">
    <property type="entry name" value="Glyco_trans_11"/>
</dbReference>
<evidence type="ECO:0000313" key="3">
    <source>
        <dbReference type="EMBL" id="RGX06489.1"/>
    </source>
</evidence>
<dbReference type="GO" id="GO:0008107">
    <property type="term" value="F:galactoside 2-alpha-L-fucosyltransferase activity"/>
    <property type="evidence" value="ECO:0007669"/>
    <property type="project" value="InterPro"/>
</dbReference>
<organism evidence="3 4">
    <name type="scientific">Bacteroides ovatus</name>
    <dbReference type="NCBI Taxonomy" id="28116"/>
    <lineage>
        <taxon>Bacteria</taxon>
        <taxon>Pseudomonadati</taxon>
        <taxon>Bacteroidota</taxon>
        <taxon>Bacteroidia</taxon>
        <taxon>Bacteroidales</taxon>
        <taxon>Bacteroidaceae</taxon>
        <taxon>Bacteroides</taxon>
    </lineage>
</organism>
<accession>A0A413EI80</accession>
<reference evidence="3 4" key="1">
    <citation type="submission" date="2018-08" db="EMBL/GenBank/DDBJ databases">
        <title>A genome reference for cultivated species of the human gut microbiota.</title>
        <authorList>
            <person name="Zou Y."/>
            <person name="Xue W."/>
            <person name="Luo G."/>
        </authorList>
    </citation>
    <scope>NUCLEOTIDE SEQUENCE [LARGE SCALE GENOMIC DNA]</scope>
    <source>
        <strain evidence="3 4">AF04-46</strain>
    </source>
</reference>
<dbReference type="GO" id="GO:0005975">
    <property type="term" value="P:carbohydrate metabolic process"/>
    <property type="evidence" value="ECO:0007669"/>
    <property type="project" value="InterPro"/>
</dbReference>
<dbReference type="CDD" id="cd11301">
    <property type="entry name" value="Fut1_Fut2_like"/>
    <property type="match status" value="1"/>
</dbReference>